<accession>A0A564ZGM6</accession>
<dbReference type="InterPro" id="IPR048020">
    <property type="entry name" value="Transpos_IS3"/>
</dbReference>
<evidence type="ECO:0000313" key="3">
    <source>
        <dbReference type="Proteomes" id="UP000334340"/>
    </source>
</evidence>
<sequence>MDAVRTLAPEVGIKPACTALGIARAGFYRTHARLHAPTVEPTTRPRSPRALSADERQGVLDLLHADRFADQAPHEVYATLLDDGDYRCSIRTMYRILNDHTEVKERRNQLRHPVYQTPELLATAPNQVWSWDITKLLGPTTWSSFSLYVILDIFSRYVVGWMVAAAEAAALAERLIRETCARQGIDKGQLTIHADRGSSMTSKPVAFLLADLGVTKTHSRPHTSDDNPYSEAQFKTLKYRPDFPERFGSLEDARSFCQVFFPWYNTAHRHTGIGLLTPAVVHYGVADEVRAARAAVLQAAYAAHPERFVRKIPVPPALPEAAWINKPKPVEQSDEARH</sequence>
<name>A0A564ZGM6_9BACT</name>
<evidence type="ECO:0000259" key="1">
    <source>
        <dbReference type="PROSITE" id="PS50994"/>
    </source>
</evidence>
<gene>
    <name evidence="2" type="ORF">MELA_00828</name>
</gene>
<organism evidence="2 3">
    <name type="scientific">Candidatus Methylomirabilis lanthanidiphila</name>
    <dbReference type="NCBI Taxonomy" id="2211376"/>
    <lineage>
        <taxon>Bacteria</taxon>
        <taxon>Candidatus Methylomirabilota</taxon>
        <taxon>Candidatus Methylomirabilia</taxon>
        <taxon>Candidatus Methylomirabilales</taxon>
        <taxon>Candidatus Methylomirabilaceae</taxon>
        <taxon>Candidatus Methylomirabilis</taxon>
    </lineage>
</organism>
<dbReference type="Pfam" id="PF00665">
    <property type="entry name" value="rve"/>
    <property type="match status" value="1"/>
</dbReference>
<dbReference type="SUPFAM" id="SSF53098">
    <property type="entry name" value="Ribonuclease H-like"/>
    <property type="match status" value="1"/>
</dbReference>
<dbReference type="GO" id="GO:0015074">
    <property type="term" value="P:DNA integration"/>
    <property type="evidence" value="ECO:0007669"/>
    <property type="project" value="InterPro"/>
</dbReference>
<dbReference type="AlphaFoldDB" id="A0A564ZGM6"/>
<dbReference type="Gene3D" id="3.30.420.10">
    <property type="entry name" value="Ribonuclease H-like superfamily/Ribonuclease H"/>
    <property type="match status" value="1"/>
</dbReference>
<feature type="domain" description="Integrase catalytic" evidence="1">
    <location>
        <begin position="121"/>
        <end position="286"/>
    </location>
</feature>
<dbReference type="InterPro" id="IPR036397">
    <property type="entry name" value="RNaseH_sf"/>
</dbReference>
<dbReference type="NCBIfam" id="NF033516">
    <property type="entry name" value="transpos_IS3"/>
    <property type="match status" value="1"/>
</dbReference>
<dbReference type="GO" id="GO:0003676">
    <property type="term" value="F:nucleic acid binding"/>
    <property type="evidence" value="ECO:0007669"/>
    <property type="project" value="InterPro"/>
</dbReference>
<dbReference type="PANTHER" id="PTHR46889:SF5">
    <property type="entry name" value="INTEGRASE PROTEIN"/>
    <property type="match status" value="1"/>
</dbReference>
<dbReference type="EMBL" id="CABIKM010000012">
    <property type="protein sequence ID" value="VUZ84455.1"/>
    <property type="molecule type" value="Genomic_DNA"/>
</dbReference>
<dbReference type="InterPro" id="IPR012337">
    <property type="entry name" value="RNaseH-like_sf"/>
</dbReference>
<proteinExistence type="predicted"/>
<dbReference type="PROSITE" id="PS50994">
    <property type="entry name" value="INTEGRASE"/>
    <property type="match status" value="1"/>
</dbReference>
<dbReference type="InterPro" id="IPR050900">
    <property type="entry name" value="Transposase_IS3/IS150/IS904"/>
</dbReference>
<reference evidence="2 3" key="1">
    <citation type="submission" date="2019-07" db="EMBL/GenBank/DDBJ databases">
        <authorList>
            <person name="Cremers G."/>
        </authorList>
    </citation>
    <scope>NUCLEOTIDE SEQUENCE [LARGE SCALE GENOMIC DNA]</scope>
</reference>
<dbReference type="InterPro" id="IPR001584">
    <property type="entry name" value="Integrase_cat-core"/>
</dbReference>
<evidence type="ECO:0000313" key="2">
    <source>
        <dbReference type="EMBL" id="VUZ84455.1"/>
    </source>
</evidence>
<dbReference type="PANTHER" id="PTHR46889">
    <property type="entry name" value="TRANSPOSASE INSF FOR INSERTION SEQUENCE IS3B-RELATED"/>
    <property type="match status" value="1"/>
</dbReference>
<dbReference type="Proteomes" id="UP000334340">
    <property type="component" value="Unassembled WGS sequence"/>
</dbReference>
<protein>
    <submittedName>
        <fullName evidence="2">Transposase</fullName>
    </submittedName>
</protein>
<keyword evidence="3" id="KW-1185">Reference proteome</keyword>